<evidence type="ECO:0000313" key="3">
    <source>
        <dbReference type="Proteomes" id="UP000193689"/>
    </source>
</evidence>
<protein>
    <recommendedName>
        <fullName evidence="4">Fungal calcium binding protein domain-containing protein</fullName>
    </recommendedName>
</protein>
<evidence type="ECO:0008006" key="4">
    <source>
        <dbReference type="Google" id="ProtNLM"/>
    </source>
</evidence>
<keyword evidence="3" id="KW-1185">Reference proteome</keyword>
<feature type="chain" id="PRO_5012011095" description="Fungal calcium binding protein domain-containing protein" evidence="1">
    <location>
        <begin position="18"/>
        <end position="76"/>
    </location>
</feature>
<feature type="signal peptide" evidence="1">
    <location>
        <begin position="1"/>
        <end position="17"/>
    </location>
</feature>
<accession>A0A1Y2DNT0</accession>
<evidence type="ECO:0000313" key="2">
    <source>
        <dbReference type="EMBL" id="ORY60829.1"/>
    </source>
</evidence>
<dbReference type="EMBL" id="MCFJ01000011">
    <property type="protein sequence ID" value="ORY60829.1"/>
    <property type="molecule type" value="Genomic_DNA"/>
</dbReference>
<organism evidence="2 3">
    <name type="scientific">Pseudomassariella vexata</name>
    <dbReference type="NCBI Taxonomy" id="1141098"/>
    <lineage>
        <taxon>Eukaryota</taxon>
        <taxon>Fungi</taxon>
        <taxon>Dikarya</taxon>
        <taxon>Ascomycota</taxon>
        <taxon>Pezizomycotina</taxon>
        <taxon>Sordariomycetes</taxon>
        <taxon>Xylariomycetidae</taxon>
        <taxon>Amphisphaeriales</taxon>
        <taxon>Pseudomassariaceae</taxon>
        <taxon>Pseudomassariella</taxon>
    </lineage>
</organism>
<dbReference type="AlphaFoldDB" id="A0A1Y2DNT0"/>
<dbReference type="Proteomes" id="UP000193689">
    <property type="component" value="Unassembled WGS sequence"/>
</dbReference>
<sequence length="76" mass="7548">MQPSIFITLACAAFVASSPMNTYPIDRRADGGDIASCEVAASAEQVAGIDACKGDAACIIACTATAVGKYTACAGV</sequence>
<dbReference type="RefSeq" id="XP_040713056.1">
    <property type="nucleotide sequence ID" value="XM_040864210.1"/>
</dbReference>
<proteinExistence type="predicted"/>
<gene>
    <name evidence="2" type="ORF">BCR38DRAFT_487890</name>
</gene>
<comment type="caution">
    <text evidence="2">The sequence shown here is derived from an EMBL/GenBank/DDBJ whole genome shotgun (WGS) entry which is preliminary data.</text>
</comment>
<reference evidence="2 3" key="1">
    <citation type="submission" date="2016-07" db="EMBL/GenBank/DDBJ databases">
        <title>Pervasive Adenine N6-methylation of Active Genes in Fungi.</title>
        <authorList>
            <consortium name="DOE Joint Genome Institute"/>
            <person name="Mondo S.J."/>
            <person name="Dannebaum R.O."/>
            <person name="Kuo R.C."/>
            <person name="Labutti K."/>
            <person name="Haridas S."/>
            <person name="Kuo A."/>
            <person name="Salamov A."/>
            <person name="Ahrendt S.R."/>
            <person name="Lipzen A."/>
            <person name="Sullivan W."/>
            <person name="Andreopoulos W.B."/>
            <person name="Clum A."/>
            <person name="Lindquist E."/>
            <person name="Daum C."/>
            <person name="Ramamoorthy G.K."/>
            <person name="Gryganskyi A."/>
            <person name="Culley D."/>
            <person name="Magnuson J.K."/>
            <person name="James T.Y."/>
            <person name="O'Malley M.A."/>
            <person name="Stajich J.E."/>
            <person name="Spatafora J.W."/>
            <person name="Visel A."/>
            <person name="Grigoriev I.V."/>
        </authorList>
    </citation>
    <scope>NUCLEOTIDE SEQUENCE [LARGE SCALE GENOMIC DNA]</scope>
    <source>
        <strain evidence="2 3">CBS 129021</strain>
    </source>
</reference>
<evidence type="ECO:0000256" key="1">
    <source>
        <dbReference type="SAM" id="SignalP"/>
    </source>
</evidence>
<dbReference type="GeneID" id="63780422"/>
<dbReference type="InParanoid" id="A0A1Y2DNT0"/>
<keyword evidence="1" id="KW-0732">Signal</keyword>
<name>A0A1Y2DNT0_9PEZI</name>